<dbReference type="GO" id="GO:0032259">
    <property type="term" value="P:methylation"/>
    <property type="evidence" value="ECO:0007669"/>
    <property type="project" value="UniProtKB-KW"/>
</dbReference>
<keyword evidence="4" id="KW-0949">S-adenosyl-L-methionine</keyword>
<dbReference type="InterPro" id="IPR050723">
    <property type="entry name" value="CFA/CMAS"/>
</dbReference>
<dbReference type="PANTHER" id="PTHR43667">
    <property type="entry name" value="CYCLOPROPANE-FATTY-ACYL-PHOSPHOLIPID SYNTHASE"/>
    <property type="match status" value="1"/>
</dbReference>
<dbReference type="GO" id="GO:0008610">
    <property type="term" value="P:lipid biosynthetic process"/>
    <property type="evidence" value="ECO:0007669"/>
    <property type="project" value="InterPro"/>
</dbReference>
<dbReference type="PIRSF" id="PIRSF003085">
    <property type="entry name" value="CMAS"/>
    <property type="match status" value="1"/>
</dbReference>
<dbReference type="Pfam" id="PF02353">
    <property type="entry name" value="CMAS"/>
    <property type="match status" value="1"/>
</dbReference>
<evidence type="ECO:0000256" key="4">
    <source>
        <dbReference type="ARBA" id="ARBA00022691"/>
    </source>
</evidence>
<comment type="caution">
    <text evidence="6">The sequence shown here is derived from an EMBL/GenBank/DDBJ whole genome shotgun (WGS) entry which is preliminary data.</text>
</comment>
<evidence type="ECO:0008006" key="7">
    <source>
        <dbReference type="Google" id="ProtNLM"/>
    </source>
</evidence>
<comment type="similarity">
    <text evidence="1">Belongs to the CFA/CMAS family.</text>
</comment>
<evidence type="ECO:0000256" key="5">
    <source>
        <dbReference type="ARBA" id="ARBA00023098"/>
    </source>
</evidence>
<evidence type="ECO:0000256" key="2">
    <source>
        <dbReference type="ARBA" id="ARBA00022603"/>
    </source>
</evidence>
<dbReference type="NCBIfam" id="NF008686">
    <property type="entry name" value="PRK11705.1"/>
    <property type="match status" value="1"/>
</dbReference>
<protein>
    <recommendedName>
        <fullName evidence="7">Cyclopropane-fatty-acyl-phospholipid synthase</fullName>
    </recommendedName>
</protein>
<keyword evidence="5" id="KW-0443">Lipid metabolism</keyword>
<dbReference type="InterPro" id="IPR003333">
    <property type="entry name" value="CMAS"/>
</dbReference>
<dbReference type="InterPro" id="IPR029063">
    <property type="entry name" value="SAM-dependent_MTases_sf"/>
</dbReference>
<sequence>MRQLFFIFIFLLSANQIEASSSKDIVEEMVSIADIKLNGDRPWDIQVHDEAFYDRVLKDQSLGLGESYVENAWDTEALDVFIYQILRADLENNFKPTWSHIWAYLKAKFFNRQSRSGSMKVIDQHYQLGNDLYQNMLDPLMTYSCGYWKNAKNLQEAQVAKYDLISRKLGFKKGMKVLDIGCGWGGFAKYASEKYGVDVVAITLSENQAAYAKEVCKGLPIEIRVQDYRDLNEKFDRIVEIGMFEHVGAKNHREFMEVVHRCLNDNGMVMLHTIGGNLSNVTGDRWIDKYIFQGGLLPSVAQIGKSIEGLFVMEDWHNFSVDYDKTLMVWFKNFDNNWDKIKEKYPPHFYRMWKYYLLSCAGSFRARSIQLWQVVLSKGGVLGGYETVR</sequence>
<name>A0A0F9M4J7_9ZZZZ</name>
<dbReference type="SUPFAM" id="SSF53335">
    <property type="entry name" value="S-adenosyl-L-methionine-dependent methyltransferases"/>
    <property type="match status" value="1"/>
</dbReference>
<keyword evidence="2" id="KW-0489">Methyltransferase</keyword>
<keyword evidence="3" id="KW-0808">Transferase</keyword>
<dbReference type="GO" id="GO:0008168">
    <property type="term" value="F:methyltransferase activity"/>
    <property type="evidence" value="ECO:0007669"/>
    <property type="project" value="UniProtKB-KW"/>
</dbReference>
<reference evidence="6" key="1">
    <citation type="journal article" date="2015" name="Nature">
        <title>Complex archaea that bridge the gap between prokaryotes and eukaryotes.</title>
        <authorList>
            <person name="Spang A."/>
            <person name="Saw J.H."/>
            <person name="Jorgensen S.L."/>
            <person name="Zaremba-Niedzwiedzka K."/>
            <person name="Martijn J."/>
            <person name="Lind A.E."/>
            <person name="van Eijk R."/>
            <person name="Schleper C."/>
            <person name="Guy L."/>
            <person name="Ettema T.J."/>
        </authorList>
    </citation>
    <scope>NUCLEOTIDE SEQUENCE</scope>
</reference>
<dbReference type="AlphaFoldDB" id="A0A0F9M4J7"/>
<dbReference type="PANTHER" id="PTHR43667:SF1">
    <property type="entry name" value="CYCLOPROPANE-FATTY-ACYL-PHOSPHOLIPID SYNTHASE"/>
    <property type="match status" value="1"/>
</dbReference>
<dbReference type="EMBL" id="LAZR01009609">
    <property type="protein sequence ID" value="KKM71590.1"/>
    <property type="molecule type" value="Genomic_DNA"/>
</dbReference>
<accession>A0A0F9M4J7</accession>
<proteinExistence type="inferred from homology"/>
<dbReference type="Gene3D" id="3.40.50.150">
    <property type="entry name" value="Vaccinia Virus protein VP39"/>
    <property type="match status" value="1"/>
</dbReference>
<evidence type="ECO:0000256" key="1">
    <source>
        <dbReference type="ARBA" id="ARBA00010815"/>
    </source>
</evidence>
<gene>
    <name evidence="6" type="ORF">LCGC14_1429070</name>
</gene>
<organism evidence="6">
    <name type="scientific">marine sediment metagenome</name>
    <dbReference type="NCBI Taxonomy" id="412755"/>
    <lineage>
        <taxon>unclassified sequences</taxon>
        <taxon>metagenomes</taxon>
        <taxon>ecological metagenomes</taxon>
    </lineage>
</organism>
<evidence type="ECO:0000256" key="3">
    <source>
        <dbReference type="ARBA" id="ARBA00022679"/>
    </source>
</evidence>
<dbReference type="CDD" id="cd02440">
    <property type="entry name" value="AdoMet_MTases"/>
    <property type="match status" value="1"/>
</dbReference>
<evidence type="ECO:0000313" key="6">
    <source>
        <dbReference type="EMBL" id="KKM71590.1"/>
    </source>
</evidence>